<dbReference type="CDD" id="cd02440">
    <property type="entry name" value="AdoMet_MTases"/>
    <property type="match status" value="1"/>
</dbReference>
<gene>
    <name evidence="2" type="ORF">OIDMADRAFT_173751</name>
</gene>
<reference evidence="2 3" key="1">
    <citation type="submission" date="2014-04" db="EMBL/GenBank/DDBJ databases">
        <authorList>
            <consortium name="DOE Joint Genome Institute"/>
            <person name="Kuo A."/>
            <person name="Martino E."/>
            <person name="Perotto S."/>
            <person name="Kohler A."/>
            <person name="Nagy L.G."/>
            <person name="Floudas D."/>
            <person name="Copeland A."/>
            <person name="Barry K.W."/>
            <person name="Cichocki N."/>
            <person name="Veneault-Fourrey C."/>
            <person name="LaButti K."/>
            <person name="Lindquist E.A."/>
            <person name="Lipzen A."/>
            <person name="Lundell T."/>
            <person name="Morin E."/>
            <person name="Murat C."/>
            <person name="Sun H."/>
            <person name="Tunlid A."/>
            <person name="Henrissat B."/>
            <person name="Grigoriev I.V."/>
            <person name="Hibbett D.S."/>
            <person name="Martin F."/>
            <person name="Nordberg H.P."/>
            <person name="Cantor M.N."/>
            <person name="Hua S.X."/>
        </authorList>
    </citation>
    <scope>NUCLEOTIDE SEQUENCE [LARGE SCALE GENOMIC DNA]</scope>
    <source>
        <strain evidence="2 3">Zn</strain>
    </source>
</reference>
<evidence type="ECO:0000313" key="2">
    <source>
        <dbReference type="EMBL" id="KIM92796.1"/>
    </source>
</evidence>
<name>A0A0C3GQL0_OIDMZ</name>
<accession>A0A0C3GQL0</accession>
<dbReference type="SUPFAM" id="SSF53335">
    <property type="entry name" value="S-adenosyl-L-methionine-dependent methyltransferases"/>
    <property type="match status" value="1"/>
</dbReference>
<dbReference type="EMBL" id="KN832905">
    <property type="protein sequence ID" value="KIM92796.1"/>
    <property type="molecule type" value="Genomic_DNA"/>
</dbReference>
<evidence type="ECO:0000259" key="1">
    <source>
        <dbReference type="Pfam" id="PF13847"/>
    </source>
</evidence>
<reference evidence="3" key="2">
    <citation type="submission" date="2015-01" db="EMBL/GenBank/DDBJ databases">
        <title>Evolutionary Origins and Diversification of the Mycorrhizal Mutualists.</title>
        <authorList>
            <consortium name="DOE Joint Genome Institute"/>
            <consortium name="Mycorrhizal Genomics Consortium"/>
            <person name="Kohler A."/>
            <person name="Kuo A."/>
            <person name="Nagy L.G."/>
            <person name="Floudas D."/>
            <person name="Copeland A."/>
            <person name="Barry K.W."/>
            <person name="Cichocki N."/>
            <person name="Veneault-Fourrey C."/>
            <person name="LaButti K."/>
            <person name="Lindquist E.A."/>
            <person name="Lipzen A."/>
            <person name="Lundell T."/>
            <person name="Morin E."/>
            <person name="Murat C."/>
            <person name="Riley R."/>
            <person name="Ohm R."/>
            <person name="Sun H."/>
            <person name="Tunlid A."/>
            <person name="Henrissat B."/>
            <person name="Grigoriev I.V."/>
            <person name="Hibbett D.S."/>
            <person name="Martin F."/>
        </authorList>
    </citation>
    <scope>NUCLEOTIDE SEQUENCE [LARGE SCALE GENOMIC DNA]</scope>
    <source>
        <strain evidence="3">Zn</strain>
    </source>
</reference>
<feature type="domain" description="Methyltransferase" evidence="1">
    <location>
        <begin position="36"/>
        <end position="155"/>
    </location>
</feature>
<dbReference type="OrthoDB" id="10017101at2759"/>
<dbReference type="InterPro" id="IPR025714">
    <property type="entry name" value="Methyltranfer_dom"/>
</dbReference>
<dbReference type="PANTHER" id="PTHR43591">
    <property type="entry name" value="METHYLTRANSFERASE"/>
    <property type="match status" value="1"/>
</dbReference>
<dbReference type="STRING" id="913774.A0A0C3GQL0"/>
<dbReference type="PANTHER" id="PTHR43591:SF24">
    <property type="entry name" value="2-METHOXY-6-POLYPRENYL-1,4-BENZOQUINOL METHYLASE, MITOCHONDRIAL"/>
    <property type="match status" value="1"/>
</dbReference>
<organism evidence="2 3">
    <name type="scientific">Oidiodendron maius (strain Zn)</name>
    <dbReference type="NCBI Taxonomy" id="913774"/>
    <lineage>
        <taxon>Eukaryota</taxon>
        <taxon>Fungi</taxon>
        <taxon>Dikarya</taxon>
        <taxon>Ascomycota</taxon>
        <taxon>Pezizomycotina</taxon>
        <taxon>Leotiomycetes</taxon>
        <taxon>Leotiomycetes incertae sedis</taxon>
        <taxon>Myxotrichaceae</taxon>
        <taxon>Oidiodendron</taxon>
    </lineage>
</organism>
<sequence>MAYNYVKGDDKAVTDLYGDRTANSSCAYFTRYVAKTAKILDVGCGPGRITADLAQLAPDGHTTGIDNSEGIIDQAKASFPHSSNPNVTFAVGDANNLSQFADNSFDIVHAHQLLVHMTDPVAVFKEFYRICKPGGFLASRESNPSILLALNPDLPSIREYWARTNAVMKKMSSNPDAGSKIEAWAKEAGFGVDGGEILASKSPMSMPGHLGMVTGEKAEQAIKYGMATKEEIDVWAAGWEEWERAGEDKQFMLECGEIICWKGT</sequence>
<dbReference type="Gene3D" id="3.40.50.150">
    <property type="entry name" value="Vaccinia Virus protein VP39"/>
    <property type="match status" value="1"/>
</dbReference>
<dbReference type="InterPro" id="IPR029063">
    <property type="entry name" value="SAM-dependent_MTases_sf"/>
</dbReference>
<keyword evidence="3" id="KW-1185">Reference proteome</keyword>
<dbReference type="Proteomes" id="UP000054321">
    <property type="component" value="Unassembled WGS sequence"/>
</dbReference>
<dbReference type="InParanoid" id="A0A0C3GQL0"/>
<protein>
    <recommendedName>
        <fullName evidence="1">Methyltransferase domain-containing protein</fullName>
    </recommendedName>
</protein>
<dbReference type="AlphaFoldDB" id="A0A0C3GQL0"/>
<proteinExistence type="predicted"/>
<dbReference type="GO" id="GO:0008168">
    <property type="term" value="F:methyltransferase activity"/>
    <property type="evidence" value="ECO:0007669"/>
    <property type="project" value="TreeGrafter"/>
</dbReference>
<dbReference type="Pfam" id="PF13847">
    <property type="entry name" value="Methyltransf_31"/>
    <property type="match status" value="1"/>
</dbReference>
<evidence type="ECO:0000313" key="3">
    <source>
        <dbReference type="Proteomes" id="UP000054321"/>
    </source>
</evidence>
<dbReference type="HOGENOM" id="CLU_057148_1_0_1"/>